<keyword evidence="2" id="KW-0269">Exonuclease</keyword>
<sequence length="276" mass="30799">MIRIVYANLGYSRAIDGSLGHHVRRAHRHLFTTERVQRRALNQVRERLDALQPDLACFVEIDRGSFNNGFLDQMRILADERHTTVRIDNKYGADKHFRRLSVSRGKSNAFLATRPIRYAARYLSAGKKRLVYDIEIEGVRVLAAHLSLRYRIRCLQIGELARWVAEREGPTVVVGDFNLFRGASELAPLLGSGRLVHANADSGPTFRLGPYRATLDTCLVSRDLIDSCRVSILDQPFSDHQMIRLDIEGVGGDGGASGRAVLVADPVDPAELPSEA</sequence>
<evidence type="ECO:0000313" key="2">
    <source>
        <dbReference type="EMBL" id="SDO43809.1"/>
    </source>
</evidence>
<dbReference type="OrthoDB" id="9813425at2"/>
<dbReference type="Gene3D" id="3.60.10.10">
    <property type="entry name" value="Endonuclease/exonuclease/phosphatase"/>
    <property type="match status" value="1"/>
</dbReference>
<dbReference type="GO" id="GO:0004519">
    <property type="term" value="F:endonuclease activity"/>
    <property type="evidence" value="ECO:0007669"/>
    <property type="project" value="UniProtKB-KW"/>
</dbReference>
<dbReference type="STRING" id="1166073.SAMN05192530_106220"/>
<evidence type="ECO:0000259" key="1">
    <source>
        <dbReference type="Pfam" id="PF03372"/>
    </source>
</evidence>
<evidence type="ECO:0000313" key="3">
    <source>
        <dbReference type="Proteomes" id="UP000198793"/>
    </source>
</evidence>
<keyword evidence="2" id="KW-0255">Endonuclease</keyword>
<dbReference type="RefSeq" id="WP_090674608.1">
    <property type="nucleotide sequence ID" value="NZ_FNIT01000006.1"/>
</dbReference>
<accession>A0A1H0JK61</accession>
<reference evidence="2 3" key="1">
    <citation type="submission" date="2016-10" db="EMBL/GenBank/DDBJ databases">
        <authorList>
            <person name="de Groot N.N."/>
        </authorList>
    </citation>
    <scope>NUCLEOTIDE SEQUENCE [LARGE SCALE GENOMIC DNA]</scope>
    <source>
        <strain evidence="3">L7-484,KACC 16230,DSM 25025</strain>
    </source>
</reference>
<dbReference type="SUPFAM" id="SSF56219">
    <property type="entry name" value="DNase I-like"/>
    <property type="match status" value="1"/>
</dbReference>
<organism evidence="2 3">
    <name type="scientific">Aureimonas jatrophae</name>
    <dbReference type="NCBI Taxonomy" id="1166073"/>
    <lineage>
        <taxon>Bacteria</taxon>
        <taxon>Pseudomonadati</taxon>
        <taxon>Pseudomonadota</taxon>
        <taxon>Alphaproteobacteria</taxon>
        <taxon>Hyphomicrobiales</taxon>
        <taxon>Aurantimonadaceae</taxon>
        <taxon>Aureimonas</taxon>
    </lineage>
</organism>
<name>A0A1H0JK61_9HYPH</name>
<dbReference type="AlphaFoldDB" id="A0A1H0JK61"/>
<gene>
    <name evidence="2" type="ORF">SAMN05192530_106220</name>
</gene>
<keyword evidence="3" id="KW-1185">Reference proteome</keyword>
<protein>
    <submittedName>
        <fullName evidence="2">Metal-dependent hydrolase, endonuclease/exonuclease/phosphatase family</fullName>
    </submittedName>
</protein>
<dbReference type="Proteomes" id="UP000198793">
    <property type="component" value="Unassembled WGS sequence"/>
</dbReference>
<dbReference type="InterPro" id="IPR036691">
    <property type="entry name" value="Endo/exonu/phosph_ase_sf"/>
</dbReference>
<dbReference type="InterPro" id="IPR005135">
    <property type="entry name" value="Endo/exonuclease/phosphatase"/>
</dbReference>
<keyword evidence="2" id="KW-0540">Nuclease</keyword>
<dbReference type="EMBL" id="FNIT01000006">
    <property type="protein sequence ID" value="SDO43809.1"/>
    <property type="molecule type" value="Genomic_DNA"/>
</dbReference>
<feature type="domain" description="Endonuclease/exonuclease/phosphatase" evidence="1">
    <location>
        <begin position="40"/>
        <end position="240"/>
    </location>
</feature>
<keyword evidence="2" id="KW-0378">Hydrolase</keyword>
<dbReference type="GO" id="GO:0004527">
    <property type="term" value="F:exonuclease activity"/>
    <property type="evidence" value="ECO:0007669"/>
    <property type="project" value="UniProtKB-KW"/>
</dbReference>
<proteinExistence type="predicted"/>
<dbReference type="Pfam" id="PF03372">
    <property type="entry name" value="Exo_endo_phos"/>
    <property type="match status" value="1"/>
</dbReference>